<dbReference type="Gene3D" id="2.60.40.10">
    <property type="entry name" value="Immunoglobulins"/>
    <property type="match status" value="3"/>
</dbReference>
<dbReference type="Pfam" id="PF18885">
    <property type="entry name" value="DUF5648"/>
    <property type="match status" value="1"/>
</dbReference>
<dbReference type="Pfam" id="PF00353">
    <property type="entry name" value="HemolysinCabind"/>
    <property type="match status" value="1"/>
</dbReference>
<dbReference type="InterPro" id="IPR011635">
    <property type="entry name" value="CARDB"/>
</dbReference>
<dbReference type="EMBL" id="VTOX01000005">
    <property type="protein sequence ID" value="NKE67293.1"/>
    <property type="molecule type" value="Genomic_DNA"/>
</dbReference>
<dbReference type="Pfam" id="PF07705">
    <property type="entry name" value="CARDB"/>
    <property type="match status" value="3"/>
</dbReference>
<feature type="domain" description="CARDB" evidence="2">
    <location>
        <begin position="613"/>
        <end position="722"/>
    </location>
</feature>
<dbReference type="InterPro" id="IPR001343">
    <property type="entry name" value="Hemolysn_Ca-bd"/>
</dbReference>
<evidence type="ECO:0000259" key="3">
    <source>
        <dbReference type="Pfam" id="PF18885"/>
    </source>
</evidence>
<dbReference type="PRINTS" id="PR00313">
    <property type="entry name" value="CABNDNGRPT"/>
</dbReference>
<dbReference type="Gene3D" id="2.150.10.10">
    <property type="entry name" value="Serralysin-like metalloprotease, C-terminal"/>
    <property type="match status" value="2"/>
</dbReference>
<dbReference type="InterPro" id="IPR018511">
    <property type="entry name" value="Hemolysin-typ_Ca-bd_CS"/>
</dbReference>
<dbReference type="InterPro" id="IPR013783">
    <property type="entry name" value="Ig-like_fold"/>
</dbReference>
<gene>
    <name evidence="4" type="ORF">RAMLITH_15820</name>
</gene>
<dbReference type="AlphaFoldDB" id="A0A7X6DHS9"/>
<proteinExistence type="predicted"/>
<dbReference type="SUPFAM" id="SSF51261">
    <property type="entry name" value="Duplicated hybrid motif"/>
    <property type="match status" value="1"/>
</dbReference>
<organism evidence="4 5">
    <name type="scientific">Ramlibacter lithotrophicus</name>
    <dbReference type="NCBI Taxonomy" id="2606681"/>
    <lineage>
        <taxon>Bacteria</taxon>
        <taxon>Pseudomonadati</taxon>
        <taxon>Pseudomonadota</taxon>
        <taxon>Betaproteobacteria</taxon>
        <taxon>Burkholderiales</taxon>
        <taxon>Comamonadaceae</taxon>
        <taxon>Ramlibacter</taxon>
    </lineage>
</organism>
<dbReference type="RefSeq" id="WP_168108415.1">
    <property type="nucleotide sequence ID" value="NZ_VTOX01000005.1"/>
</dbReference>
<feature type="domain" description="M23ase beta-sheet core" evidence="1">
    <location>
        <begin position="19"/>
        <end position="108"/>
    </location>
</feature>
<dbReference type="SUPFAM" id="SSF51120">
    <property type="entry name" value="beta-Roll"/>
    <property type="match status" value="2"/>
</dbReference>
<dbReference type="Pfam" id="PF01551">
    <property type="entry name" value="Peptidase_M23"/>
    <property type="match status" value="1"/>
</dbReference>
<dbReference type="InterPro" id="IPR043708">
    <property type="entry name" value="DUF5648"/>
</dbReference>
<dbReference type="Proteomes" id="UP000521868">
    <property type="component" value="Unassembled WGS sequence"/>
</dbReference>
<reference evidence="4 5" key="1">
    <citation type="journal article" date="2020" name="Nature">
        <title>Bacterial chemolithoautotrophy via manganese oxidation.</title>
        <authorList>
            <person name="Yu H."/>
            <person name="Leadbetter J.R."/>
        </authorList>
    </citation>
    <scope>NUCLEOTIDE SEQUENCE [LARGE SCALE GENOMIC DNA]</scope>
    <source>
        <strain evidence="4 5">RBP-1</strain>
    </source>
</reference>
<evidence type="ECO:0000259" key="1">
    <source>
        <dbReference type="Pfam" id="PF01551"/>
    </source>
</evidence>
<protein>
    <submittedName>
        <fullName evidence="4">Peptidoglycan DD-metalloendopeptidase family protein</fullName>
    </submittedName>
</protein>
<dbReference type="PANTHER" id="PTHR21666">
    <property type="entry name" value="PEPTIDASE-RELATED"/>
    <property type="match status" value="1"/>
</dbReference>
<dbReference type="Gene3D" id="2.70.70.10">
    <property type="entry name" value="Glucose Permease (Domain IIA)"/>
    <property type="match status" value="1"/>
</dbReference>
<dbReference type="InterPro" id="IPR016047">
    <property type="entry name" value="M23ase_b-sheet_dom"/>
</dbReference>
<dbReference type="GO" id="GO:0004222">
    <property type="term" value="F:metalloendopeptidase activity"/>
    <property type="evidence" value="ECO:0007669"/>
    <property type="project" value="TreeGrafter"/>
</dbReference>
<name>A0A7X6DHS9_9BURK</name>
<evidence type="ECO:0000259" key="2">
    <source>
        <dbReference type="Pfam" id="PF07705"/>
    </source>
</evidence>
<keyword evidence="5" id="KW-1185">Reference proteome</keyword>
<comment type="caution">
    <text evidence="4">The sequence shown here is derived from an EMBL/GenBank/DDBJ whole genome shotgun (WGS) entry which is preliminary data.</text>
</comment>
<dbReference type="GO" id="GO:0005509">
    <property type="term" value="F:calcium ion binding"/>
    <property type="evidence" value="ECO:0007669"/>
    <property type="project" value="InterPro"/>
</dbReference>
<sequence length="922" mass="93966">MVTQGYGGDTSHGPNPWSVDFSAAANTPVLAVASGTVVSIRTGSYNGEGGAGGYGNFVTVLHTGGFYATYAHLNSDVVRVGQFVGAGTQIAYSGNTGMSFGPHIHVHFGSTTTRTAVEGTGDIMRAWGGGDAAPPAFFADFFDFAFVGNTINVSNPSEIAATDIFGTGNWAGATSSDSDDLRGTSANNRIFGGAGPDRLYGEGGDDLLVGGPGRDFFDGGTGTDTVDFSHSSATWSIELATSGTASADSIVETIVSIENIVGGSGADTVTMSAENVNNIVDGGAGTDIVKLPYAFGRGYTVAATGGGLLLSGSAGEDTLRSIESFQFSDGVIKTGAELLASSSPVPTPAPSPAPAPTPAVSVDLDAAHAPTLSSTSVVKGGTVALSYSVDNLGTAAAGASLAGIYLSTNSTISTADVLLASDAVGAIGAGSWSSENATVTIPDTTAAGTYYIGVVADYDAAISESNETNNPSPGVALTVTAPVTSVDLDAAYTPTLSSTSVVKGGTVALSYSVDNLGTAAAGASLAGIYLSTNSTISTADVLLASDAVGAIGAGSWSSENATVTIPDTTAAGTYYIGVVADYDAAISESNETNNPSPGVALTVTAPASSSLLPDLIVNATLESTSIVQGSALKFSMTVSNIGTAASGVVVYPGIRLDSETSANGASVYYGFSAVPSISPANGFTYNYTLDTTSLAVGTHTLYLNPDDNNWVTESVEANNKKSYTFTVVSAASQPSATDQAKGDADKDVVYVFKSEKVGPGVNPASYAYFYTVQASEAAFVKSQSAWPWVQRTSTFEAAHSNPDSAVSLYRFWSEKHQSHFFTINTAERDQILTWSASGINGYDWRLEGEGFRVYRDSSPTDSSGKSAIPVYRVWIQDKDFNPANGSSGGHYFTADAAEYHSMLALVGVSGEGVAFYGEVVGA</sequence>
<dbReference type="PROSITE" id="PS00330">
    <property type="entry name" value="HEMOLYSIN_CALCIUM"/>
    <property type="match status" value="1"/>
</dbReference>
<evidence type="ECO:0000313" key="4">
    <source>
        <dbReference type="EMBL" id="NKE67293.1"/>
    </source>
</evidence>
<accession>A0A7X6DHS9</accession>
<dbReference type="PANTHER" id="PTHR21666:SF270">
    <property type="entry name" value="MUREIN HYDROLASE ACTIVATOR ENVC"/>
    <property type="match status" value="1"/>
</dbReference>
<dbReference type="InterPro" id="IPR011049">
    <property type="entry name" value="Serralysin-like_metalloprot_C"/>
</dbReference>
<feature type="domain" description="DUF5648" evidence="3">
    <location>
        <begin position="762"/>
        <end position="917"/>
    </location>
</feature>
<dbReference type="CDD" id="cd12797">
    <property type="entry name" value="M23_peptidase"/>
    <property type="match status" value="1"/>
</dbReference>
<evidence type="ECO:0000313" key="5">
    <source>
        <dbReference type="Proteomes" id="UP000521868"/>
    </source>
</evidence>
<dbReference type="InterPro" id="IPR050570">
    <property type="entry name" value="Cell_wall_metabolism_enzyme"/>
</dbReference>
<dbReference type="InterPro" id="IPR011055">
    <property type="entry name" value="Dup_hybrid_motif"/>
</dbReference>
<feature type="domain" description="CARDB" evidence="2">
    <location>
        <begin position="495"/>
        <end position="594"/>
    </location>
</feature>
<feature type="domain" description="CARDB" evidence="2">
    <location>
        <begin position="372"/>
        <end position="470"/>
    </location>
</feature>